<dbReference type="SUPFAM" id="SSF46785">
    <property type="entry name" value="Winged helix' DNA-binding domain"/>
    <property type="match status" value="1"/>
</dbReference>
<name>A0A380JVM3_STRDY</name>
<dbReference type="Gene3D" id="1.10.10.10">
    <property type="entry name" value="Winged helix-like DNA-binding domain superfamily/Winged helix DNA-binding domain"/>
    <property type="match status" value="1"/>
</dbReference>
<dbReference type="EMBL" id="UHFG01000004">
    <property type="protein sequence ID" value="SUN49778.1"/>
    <property type="molecule type" value="Genomic_DNA"/>
</dbReference>
<organism evidence="1 2">
    <name type="scientific">Streptococcus dysgalactiae subsp. dysgalactiae</name>
    <dbReference type="NCBI Taxonomy" id="99822"/>
    <lineage>
        <taxon>Bacteria</taxon>
        <taxon>Bacillati</taxon>
        <taxon>Bacillota</taxon>
        <taxon>Bacilli</taxon>
        <taxon>Lactobacillales</taxon>
        <taxon>Streptococcaceae</taxon>
        <taxon>Streptococcus</taxon>
    </lineage>
</organism>
<dbReference type="RefSeq" id="WP_003051169.1">
    <property type="nucleotide sequence ID" value="NZ_CP033164.1"/>
</dbReference>
<dbReference type="InterPro" id="IPR036390">
    <property type="entry name" value="WH_DNA-bd_sf"/>
</dbReference>
<accession>A0A380JVM3</accession>
<dbReference type="Pfam" id="PF03551">
    <property type="entry name" value="PadR"/>
    <property type="match status" value="1"/>
</dbReference>
<dbReference type="InterPro" id="IPR005149">
    <property type="entry name" value="Tscrpt_reg_PadR_N"/>
</dbReference>
<dbReference type="GeneID" id="83690857"/>
<sequence length="104" mass="12142">MYYPVPSPVIEFLVLGMVGQKASYGYDICQQLRQLTPIKESTLYPILKKMELNGWLSTYTEAHQGRQRKYYQPTEKGYEQLLFLEKEWLRYSAAILALAKGETK</sequence>
<dbReference type="AlphaFoldDB" id="A0A380JVM3"/>
<reference evidence="1 2" key="1">
    <citation type="submission" date="2018-06" db="EMBL/GenBank/DDBJ databases">
        <authorList>
            <consortium name="Pathogen Informatics"/>
            <person name="Doyle S."/>
        </authorList>
    </citation>
    <scope>NUCLEOTIDE SEQUENCE [LARGE SCALE GENOMIC DNA]</scope>
    <source>
        <strain evidence="1 2">NCTC4670</strain>
    </source>
</reference>
<evidence type="ECO:0000313" key="1">
    <source>
        <dbReference type="EMBL" id="SUN49778.1"/>
    </source>
</evidence>
<evidence type="ECO:0000313" key="2">
    <source>
        <dbReference type="Proteomes" id="UP000254797"/>
    </source>
</evidence>
<dbReference type="InterPro" id="IPR052509">
    <property type="entry name" value="Metal_resp_DNA-bind_regulator"/>
</dbReference>
<gene>
    <name evidence="1" type="ORF">NCTC4670_01053</name>
</gene>
<protein>
    <submittedName>
        <fullName evidence="1">PadR family transcriptional regulator</fullName>
    </submittedName>
</protein>
<dbReference type="PANTHER" id="PTHR33169:SF24">
    <property type="entry name" value="TRANSCRIPTIONAL REGULATOR, PADR FAMILY"/>
    <property type="match status" value="1"/>
</dbReference>
<dbReference type="InterPro" id="IPR036388">
    <property type="entry name" value="WH-like_DNA-bd_sf"/>
</dbReference>
<dbReference type="Proteomes" id="UP000254797">
    <property type="component" value="Unassembled WGS sequence"/>
</dbReference>
<dbReference type="PANTHER" id="PTHR33169">
    <property type="entry name" value="PADR-FAMILY TRANSCRIPTIONAL REGULATOR"/>
    <property type="match status" value="1"/>
</dbReference>
<proteinExistence type="predicted"/>